<proteinExistence type="predicted"/>
<dbReference type="Proteomes" id="UP000001817">
    <property type="component" value="Chromosome 1"/>
</dbReference>
<keyword evidence="2" id="KW-1185">Reference proteome</keyword>
<gene>
    <name evidence="1" type="ORF">Bxe_A2673</name>
</gene>
<sequence length="123" mass="14175">MTNGMEIASSMALFRPLFYPASDAVLAQRAHRKERFHRSGVRLRRRSEQISTTTDSMHPFAAEPAIKHDVDVLSSSVRSIPGHLLDYKRHLSYEDILARIHIAIINRPWRVKLGELIRWDCAN</sequence>
<dbReference type="AlphaFoldDB" id="Q140F1"/>
<protein>
    <submittedName>
        <fullName evidence="1">Uncharacterized protein</fullName>
    </submittedName>
</protein>
<dbReference type="EMBL" id="CP000270">
    <property type="protein sequence ID" value="ABE30288.1"/>
    <property type="molecule type" value="Genomic_DNA"/>
</dbReference>
<organism evidence="1 2">
    <name type="scientific">Paraburkholderia xenovorans (strain LB400)</name>
    <dbReference type="NCBI Taxonomy" id="266265"/>
    <lineage>
        <taxon>Bacteria</taxon>
        <taxon>Pseudomonadati</taxon>
        <taxon>Pseudomonadota</taxon>
        <taxon>Betaproteobacteria</taxon>
        <taxon>Burkholderiales</taxon>
        <taxon>Burkholderiaceae</taxon>
        <taxon>Paraburkholderia</taxon>
    </lineage>
</organism>
<name>Q140F1_PARXL</name>
<accession>Q140F1</accession>
<dbReference type="KEGG" id="bxe:Bxe_A2673"/>
<dbReference type="STRING" id="266265.Bxe_A2673"/>
<evidence type="ECO:0000313" key="2">
    <source>
        <dbReference type="Proteomes" id="UP000001817"/>
    </source>
</evidence>
<reference evidence="1 2" key="1">
    <citation type="journal article" date="2006" name="Proc. Natl. Acad. Sci. U.S.A.">
        <title>Burkholderia xenovorans LB400 harbors a multi-replicon, 9.73-Mbp genome shaped for versatility.</title>
        <authorList>
            <person name="Chain P.S."/>
            <person name="Denef V.J."/>
            <person name="Konstantinidis K.T."/>
            <person name="Vergez L.M."/>
            <person name="Agullo L."/>
            <person name="Reyes V.L."/>
            <person name="Hauser L."/>
            <person name="Cordova M."/>
            <person name="Gomez L."/>
            <person name="Gonzalez M."/>
            <person name="Land M."/>
            <person name="Lao V."/>
            <person name="Larimer F."/>
            <person name="LiPuma J.J."/>
            <person name="Mahenthiralingam E."/>
            <person name="Malfatti S.A."/>
            <person name="Marx C.J."/>
            <person name="Parnell J.J."/>
            <person name="Ramette A."/>
            <person name="Richardson P."/>
            <person name="Seeger M."/>
            <person name="Smith D."/>
            <person name="Spilker T."/>
            <person name="Sul W.J."/>
            <person name="Tsoi T.V."/>
            <person name="Ulrich L.E."/>
            <person name="Zhulin I.B."/>
            <person name="Tiedje J.M."/>
        </authorList>
    </citation>
    <scope>NUCLEOTIDE SEQUENCE [LARGE SCALE GENOMIC DNA]</scope>
    <source>
        <strain evidence="1 2">LB400</strain>
    </source>
</reference>
<evidence type="ECO:0000313" key="1">
    <source>
        <dbReference type="EMBL" id="ABE30288.1"/>
    </source>
</evidence>